<evidence type="ECO:0000313" key="3">
    <source>
        <dbReference type="Proteomes" id="UP001315686"/>
    </source>
</evidence>
<feature type="transmembrane region" description="Helical" evidence="1">
    <location>
        <begin position="210"/>
        <end position="236"/>
    </location>
</feature>
<feature type="transmembrane region" description="Helical" evidence="1">
    <location>
        <begin position="143"/>
        <end position="161"/>
    </location>
</feature>
<comment type="caution">
    <text evidence="2">The sequence shown here is derived from an EMBL/GenBank/DDBJ whole genome shotgun (WGS) entry which is preliminary data.</text>
</comment>
<feature type="transmembrane region" description="Helical" evidence="1">
    <location>
        <begin position="256"/>
        <end position="279"/>
    </location>
</feature>
<protein>
    <recommendedName>
        <fullName evidence="4">DUF2029 domain-containing protein</fullName>
    </recommendedName>
</protein>
<keyword evidence="1" id="KW-1133">Transmembrane helix</keyword>
<dbReference type="Proteomes" id="UP001315686">
    <property type="component" value="Unassembled WGS sequence"/>
</dbReference>
<gene>
    <name evidence="2" type="ORF">IV417_01015</name>
</gene>
<feature type="transmembrane region" description="Helical" evidence="1">
    <location>
        <begin position="340"/>
        <end position="361"/>
    </location>
</feature>
<evidence type="ECO:0008006" key="4">
    <source>
        <dbReference type="Google" id="ProtNLM"/>
    </source>
</evidence>
<feature type="transmembrane region" description="Helical" evidence="1">
    <location>
        <begin position="111"/>
        <end position="131"/>
    </location>
</feature>
<evidence type="ECO:0000313" key="2">
    <source>
        <dbReference type="EMBL" id="MBT0955952.1"/>
    </source>
</evidence>
<evidence type="ECO:0000256" key="1">
    <source>
        <dbReference type="SAM" id="Phobius"/>
    </source>
</evidence>
<feature type="transmembrane region" description="Helical" evidence="1">
    <location>
        <begin position="60"/>
        <end position="77"/>
    </location>
</feature>
<proteinExistence type="predicted"/>
<feature type="transmembrane region" description="Helical" evidence="1">
    <location>
        <begin position="173"/>
        <end position="203"/>
    </location>
</feature>
<reference evidence="2 3" key="1">
    <citation type="journal article" date="2021" name="Arch. Microbiol.">
        <title>Harenicola maris gen. nov., sp. nov. isolated from the Sea of Japan shallow sediments.</title>
        <authorList>
            <person name="Romanenko L.A."/>
            <person name="Kurilenko V.V."/>
            <person name="Chernysheva N.Y."/>
            <person name="Tekutyeva L.A."/>
            <person name="Velansky P.V."/>
            <person name="Svetashev V.I."/>
            <person name="Isaeva M.P."/>
        </authorList>
    </citation>
    <scope>NUCLEOTIDE SEQUENCE [LARGE SCALE GENOMIC DNA]</scope>
    <source>
        <strain evidence="2 3">KMM 3653</strain>
    </source>
</reference>
<feature type="transmembrane region" description="Helical" evidence="1">
    <location>
        <begin position="288"/>
        <end position="306"/>
    </location>
</feature>
<keyword evidence="3" id="KW-1185">Reference proteome</keyword>
<accession>A0AAP2CMR9</accession>
<feature type="transmembrane region" description="Helical" evidence="1">
    <location>
        <begin position="312"/>
        <end position="333"/>
    </location>
</feature>
<sequence length="539" mass="57126">MDKKTNGVWLAGLLLAVLVAIGALEVAKGGLYIGRHEGDAMHLLEIVFRMADGQWPHLDFMTPIGVLAFAPPAWFVAQGQGIGMAMIYSQLLVAAVLLPALWWAGVSRLPGVLGFVFGLIVIVLATSLVHGESLRSVSISMHYNRWAWAIAFVVIVLGVLPPRGRASAWADGVIIGLGLGALALLKVTYFAAFVVPVGLGLLLRGELRSFLVAVVSGLAVAALMTALAGFAFWAAYLGDMLAVAGSEVRPQPGEPLTAVVAAPAYLGGSLVLIAGVILLRQGARANEGLLLMLLVPGFFYVTYQNFGNDPQWLLLLGVLLLAARPEAGVLNGFGWEMRGAVAIAGAAAFAMTLPSAFNLAFSPFRHMAAEASDYAPILPRSDLHGDLLTSAIRANRVDVRVPLDGLEAGLGEWAGKGDRDALAVLNGEELAACELELGTSAWFDAITQDLMAQGHAGKRVMAADLFSSFWLFGDFKPLIGGAPWYYGGLPGFESADLLVVPICPVAPDIRRQVLETAEEAGIALRDIHRHPLYILLEKG</sequence>
<organism evidence="2 3">
    <name type="scientific">Harenicola maris</name>
    <dbReference type="NCBI Taxonomy" id="2841044"/>
    <lineage>
        <taxon>Bacteria</taxon>
        <taxon>Pseudomonadati</taxon>
        <taxon>Pseudomonadota</taxon>
        <taxon>Alphaproteobacteria</taxon>
        <taxon>Rhodobacterales</taxon>
        <taxon>Paracoccaceae</taxon>
        <taxon>Harenicola</taxon>
    </lineage>
</organism>
<keyword evidence="1" id="KW-0812">Transmembrane</keyword>
<feature type="transmembrane region" description="Helical" evidence="1">
    <location>
        <begin position="84"/>
        <end position="105"/>
    </location>
</feature>
<dbReference type="EMBL" id="JADQAZ010000001">
    <property type="protein sequence ID" value="MBT0955952.1"/>
    <property type="molecule type" value="Genomic_DNA"/>
</dbReference>
<dbReference type="AlphaFoldDB" id="A0AAP2CMR9"/>
<name>A0AAP2CMR9_9RHOB</name>
<dbReference type="RefSeq" id="WP_327792172.1">
    <property type="nucleotide sequence ID" value="NZ_JADQAZ010000001.1"/>
</dbReference>
<keyword evidence="1" id="KW-0472">Membrane</keyword>